<evidence type="ECO:0000313" key="6">
    <source>
        <dbReference type="Proteomes" id="UP000681075"/>
    </source>
</evidence>
<dbReference type="InterPro" id="IPR002173">
    <property type="entry name" value="Carboh/pur_kinase_PfkB_CS"/>
</dbReference>
<dbReference type="PANTHER" id="PTHR43320">
    <property type="entry name" value="SUGAR KINASE"/>
    <property type="match status" value="1"/>
</dbReference>
<keyword evidence="3 5" id="KW-0418">Kinase</keyword>
<accession>A0A8S8XGL4</accession>
<evidence type="ECO:0000313" key="5">
    <source>
        <dbReference type="EMBL" id="GIL40270.1"/>
    </source>
</evidence>
<protein>
    <submittedName>
        <fullName evidence="5">Adenosine kinase</fullName>
    </submittedName>
</protein>
<dbReference type="SUPFAM" id="SSF53613">
    <property type="entry name" value="Ribokinase-like"/>
    <property type="match status" value="1"/>
</dbReference>
<feature type="domain" description="Carbohydrate kinase PfkB" evidence="4">
    <location>
        <begin position="59"/>
        <end position="315"/>
    </location>
</feature>
<dbReference type="CDD" id="cd01168">
    <property type="entry name" value="adenosine_kinase"/>
    <property type="match status" value="1"/>
</dbReference>
<gene>
    <name evidence="5" type="ORF">TMPK1_25070</name>
</gene>
<sequence length="324" mass="33784">MTAPRFDVLGIGNAIVDVIVQIDDDFLAANQVTRGAMTLIDDERAEQLYAAMPAGLEMSGGCAGNTVAGVASLGGKAAYIGKVRNDQLGSVFTHDIRAGGIEFTTSPAMMGPPTARCLILVTPDGERSMSTFLGACTTLSPDDIDAEIVSASAVTYLEGYLFDPPAAQQAFYEAARIAHAAGRKVALTLSDSFCVDRHRAAFRDLVEGHVDILFANEHEIASLYETSFDEAAAIVKTKCDLAALTRGAKGSLIVSPAENVVVPAAPVTKVVDTTGAGDLYAAGFLYGWATGRSPAESGRIGSIAAGTIIAQVGARPQRRLSDLI</sequence>
<reference evidence="5" key="1">
    <citation type="submission" date="2021-02" db="EMBL/GenBank/DDBJ databases">
        <title>Genome sequence of Rhodospirillales sp. strain TMPK1 isolated from soil.</title>
        <authorList>
            <person name="Nakai R."/>
            <person name="Kusada H."/>
            <person name="Tamaki H."/>
        </authorList>
    </citation>
    <scope>NUCLEOTIDE SEQUENCE</scope>
    <source>
        <strain evidence="5">TMPK1</strain>
    </source>
</reference>
<dbReference type="AlphaFoldDB" id="A0A8S8XGL4"/>
<keyword evidence="6" id="KW-1185">Reference proteome</keyword>
<dbReference type="Pfam" id="PF00294">
    <property type="entry name" value="PfkB"/>
    <property type="match status" value="1"/>
</dbReference>
<dbReference type="InterPro" id="IPR029056">
    <property type="entry name" value="Ribokinase-like"/>
</dbReference>
<dbReference type="Gene3D" id="3.40.1190.20">
    <property type="match status" value="1"/>
</dbReference>
<evidence type="ECO:0000256" key="1">
    <source>
        <dbReference type="ARBA" id="ARBA00010688"/>
    </source>
</evidence>
<evidence type="ECO:0000259" key="4">
    <source>
        <dbReference type="Pfam" id="PF00294"/>
    </source>
</evidence>
<proteinExistence type="inferred from homology"/>
<name>A0A8S8XGL4_9PROT</name>
<evidence type="ECO:0000256" key="3">
    <source>
        <dbReference type="ARBA" id="ARBA00022777"/>
    </source>
</evidence>
<dbReference type="InterPro" id="IPR011611">
    <property type="entry name" value="PfkB_dom"/>
</dbReference>
<dbReference type="GO" id="GO:0016301">
    <property type="term" value="F:kinase activity"/>
    <property type="evidence" value="ECO:0007669"/>
    <property type="project" value="UniProtKB-KW"/>
</dbReference>
<dbReference type="RefSeq" id="WP_420243375.1">
    <property type="nucleotide sequence ID" value="NZ_BOPV01000001.1"/>
</dbReference>
<organism evidence="5 6">
    <name type="scientific">Roseiterribacter gracilis</name>
    <dbReference type="NCBI Taxonomy" id="2812848"/>
    <lineage>
        <taxon>Bacteria</taxon>
        <taxon>Pseudomonadati</taxon>
        <taxon>Pseudomonadota</taxon>
        <taxon>Alphaproteobacteria</taxon>
        <taxon>Rhodospirillales</taxon>
        <taxon>Roseiterribacteraceae</taxon>
        <taxon>Roseiterribacter</taxon>
    </lineage>
</organism>
<dbReference type="PANTHER" id="PTHR43320:SF3">
    <property type="entry name" value="CARBOHYDRATE KINASE PFKB DOMAIN-CONTAINING PROTEIN"/>
    <property type="match status" value="1"/>
</dbReference>
<comment type="caution">
    <text evidence="5">The sequence shown here is derived from an EMBL/GenBank/DDBJ whole genome shotgun (WGS) entry which is preliminary data.</text>
</comment>
<dbReference type="PROSITE" id="PS00584">
    <property type="entry name" value="PFKB_KINASES_2"/>
    <property type="match status" value="1"/>
</dbReference>
<dbReference type="Gene3D" id="3.30.1110.10">
    <property type="match status" value="1"/>
</dbReference>
<dbReference type="EMBL" id="BOPV01000001">
    <property type="protein sequence ID" value="GIL40270.1"/>
    <property type="molecule type" value="Genomic_DNA"/>
</dbReference>
<evidence type="ECO:0000256" key="2">
    <source>
        <dbReference type="ARBA" id="ARBA00022679"/>
    </source>
</evidence>
<dbReference type="Proteomes" id="UP000681075">
    <property type="component" value="Unassembled WGS sequence"/>
</dbReference>
<comment type="similarity">
    <text evidence="1">Belongs to the carbohydrate kinase PfkB family.</text>
</comment>
<keyword evidence="2" id="KW-0808">Transferase</keyword>
<dbReference type="InterPro" id="IPR052700">
    <property type="entry name" value="Carb_kinase_PfkB-like"/>
</dbReference>